<comment type="catalytic activity">
    <reaction evidence="7">
        <text>L-cysteinyl-[prolipoprotein] + a 1,2-diacyl-sn-glycero-3-phospho-(1'-sn-glycerol) = an S-1,2-diacyl-sn-glyceryl-L-cysteinyl-[prolipoprotein] + sn-glycerol 1-phosphate + H(+)</text>
        <dbReference type="Rhea" id="RHEA:56712"/>
        <dbReference type="Rhea" id="RHEA-COMP:14679"/>
        <dbReference type="Rhea" id="RHEA-COMP:14680"/>
        <dbReference type="ChEBI" id="CHEBI:15378"/>
        <dbReference type="ChEBI" id="CHEBI:29950"/>
        <dbReference type="ChEBI" id="CHEBI:57685"/>
        <dbReference type="ChEBI" id="CHEBI:64716"/>
        <dbReference type="ChEBI" id="CHEBI:140658"/>
        <dbReference type="EC" id="2.5.1.145"/>
    </reaction>
</comment>
<evidence type="ECO:0000313" key="9">
    <source>
        <dbReference type="Proteomes" id="UP000663720"/>
    </source>
</evidence>
<evidence type="ECO:0000256" key="2">
    <source>
        <dbReference type="ARBA" id="ARBA00022475"/>
    </source>
</evidence>
<reference evidence="8" key="1">
    <citation type="journal article" date="2021" name="Microb. Physiol.">
        <title>Proteogenomic Insights into the Physiology of Marine, Sulfate-Reducing, Filamentous Desulfonema limicola and Desulfonema magnum.</title>
        <authorList>
            <person name="Schnaars V."/>
            <person name="Wohlbrand L."/>
            <person name="Scheve S."/>
            <person name="Hinrichs C."/>
            <person name="Reinhardt R."/>
            <person name="Rabus R."/>
        </authorList>
    </citation>
    <scope>NUCLEOTIDE SEQUENCE</scope>
    <source>
        <strain evidence="8">5ac10</strain>
    </source>
</reference>
<dbReference type="KEGG" id="dli:dnl_26710"/>
<keyword evidence="2 7" id="KW-1003">Cell membrane</keyword>
<dbReference type="Pfam" id="PF01790">
    <property type="entry name" value="LGT"/>
    <property type="match status" value="1"/>
</dbReference>
<dbReference type="Proteomes" id="UP000663720">
    <property type="component" value="Chromosome"/>
</dbReference>
<keyword evidence="9" id="KW-1185">Reference proteome</keyword>
<dbReference type="PANTHER" id="PTHR30589:SF0">
    <property type="entry name" value="PHOSPHATIDYLGLYCEROL--PROLIPOPROTEIN DIACYLGLYCERYL TRANSFERASE"/>
    <property type="match status" value="1"/>
</dbReference>
<dbReference type="PANTHER" id="PTHR30589">
    <property type="entry name" value="PROLIPOPROTEIN DIACYLGLYCERYL TRANSFERASE"/>
    <property type="match status" value="1"/>
</dbReference>
<dbReference type="NCBIfam" id="TIGR00544">
    <property type="entry name" value="lgt"/>
    <property type="match status" value="1"/>
</dbReference>
<evidence type="ECO:0000256" key="5">
    <source>
        <dbReference type="ARBA" id="ARBA00022989"/>
    </source>
</evidence>
<dbReference type="EMBL" id="CP061799">
    <property type="protein sequence ID" value="QTA80371.1"/>
    <property type="molecule type" value="Genomic_DNA"/>
</dbReference>
<feature type="transmembrane region" description="Helical" evidence="7">
    <location>
        <begin position="45"/>
        <end position="67"/>
    </location>
</feature>
<comment type="subcellular location">
    <subcellularLocation>
        <location evidence="7">Cell membrane</location>
        <topology evidence="7">Multi-pass membrane protein</topology>
    </subcellularLocation>
</comment>
<keyword evidence="3 7" id="KW-0808">Transferase</keyword>
<feature type="transmembrane region" description="Helical" evidence="7">
    <location>
        <begin position="228"/>
        <end position="248"/>
    </location>
</feature>
<dbReference type="GO" id="GO:0042158">
    <property type="term" value="P:lipoprotein biosynthetic process"/>
    <property type="evidence" value="ECO:0007669"/>
    <property type="project" value="UniProtKB-UniRule"/>
</dbReference>
<dbReference type="GO" id="GO:0008961">
    <property type="term" value="F:phosphatidylglycerol-prolipoprotein diacylglyceryl transferase activity"/>
    <property type="evidence" value="ECO:0007669"/>
    <property type="project" value="UniProtKB-UniRule"/>
</dbReference>
<proteinExistence type="inferred from homology"/>
<gene>
    <name evidence="8" type="primary">lgt1</name>
    <name evidence="7" type="synonym">lgt</name>
    <name evidence="8" type="ORF">dnl_26710</name>
</gene>
<keyword evidence="4 7" id="KW-0812">Transmembrane</keyword>
<comment type="function">
    <text evidence="7">Catalyzes the transfer of the diacylglyceryl group from phosphatidylglycerol to the sulfhydryl group of the N-terminal cysteine of a prolipoprotein, the first step in the formation of mature lipoproteins.</text>
</comment>
<dbReference type="GO" id="GO:0005886">
    <property type="term" value="C:plasma membrane"/>
    <property type="evidence" value="ECO:0007669"/>
    <property type="project" value="UniProtKB-SubCell"/>
</dbReference>
<feature type="binding site" evidence="7">
    <location>
        <position position="130"/>
    </location>
    <ligand>
        <name>a 1,2-diacyl-sn-glycero-3-phospho-(1'-sn-glycerol)</name>
        <dbReference type="ChEBI" id="CHEBI:64716"/>
    </ligand>
</feature>
<evidence type="ECO:0000256" key="4">
    <source>
        <dbReference type="ARBA" id="ARBA00022692"/>
    </source>
</evidence>
<comment type="pathway">
    <text evidence="7">Protein modification; lipoprotein biosynthesis (diacylglyceryl transfer).</text>
</comment>
<protein>
    <recommendedName>
        <fullName evidence="7">Phosphatidylglycerol--prolipoprotein diacylglyceryl transferase</fullName>
        <ecNumber evidence="7">2.5.1.145</ecNumber>
    </recommendedName>
</protein>
<dbReference type="InterPro" id="IPR001640">
    <property type="entry name" value="Lgt"/>
</dbReference>
<comment type="similarity">
    <text evidence="1 7">Belongs to the Lgt family.</text>
</comment>
<dbReference type="RefSeq" id="WP_207692025.1">
    <property type="nucleotide sequence ID" value="NZ_CP061799.1"/>
</dbReference>
<evidence type="ECO:0000256" key="3">
    <source>
        <dbReference type="ARBA" id="ARBA00022679"/>
    </source>
</evidence>
<accession>A0A975B7N3</accession>
<dbReference type="EC" id="2.5.1.145" evidence="7"/>
<name>A0A975B7N3_9BACT</name>
<sequence length="263" mass="29805">MYPILIKIGPFAIYTYGFFVAMGFLAGILLGKYEAGNLGQDPEKISDLCFYILISAIAGARLFYILTTPETFLNNPLEIFKIWNGGLVFYGGFIGALTAAFIYLNYHKMPLWQTIDILTPSLALGHFLGRLGCFFAGCCYGKSCDLPWAVTFTHPESLALKNIPLHPTQLYSSFANLIIFCFLWYFRKYKRFEGQLFWVYVLIYAVVRSIIEIFRGDFRGSFFMETMSTSQVIAGILCIIAVFMLFILGKQAQTKPETLSKTK</sequence>
<evidence type="ECO:0000313" key="8">
    <source>
        <dbReference type="EMBL" id="QTA80371.1"/>
    </source>
</evidence>
<evidence type="ECO:0000256" key="1">
    <source>
        <dbReference type="ARBA" id="ARBA00007150"/>
    </source>
</evidence>
<dbReference type="HAMAP" id="MF_01147">
    <property type="entry name" value="Lgt"/>
    <property type="match status" value="1"/>
</dbReference>
<evidence type="ECO:0000256" key="6">
    <source>
        <dbReference type="ARBA" id="ARBA00023136"/>
    </source>
</evidence>
<feature type="transmembrane region" description="Helical" evidence="7">
    <location>
        <begin position="12"/>
        <end position="33"/>
    </location>
</feature>
<feature type="transmembrane region" description="Helical" evidence="7">
    <location>
        <begin position="198"/>
        <end position="216"/>
    </location>
</feature>
<organism evidence="8 9">
    <name type="scientific">Desulfonema limicola</name>
    <dbReference type="NCBI Taxonomy" id="45656"/>
    <lineage>
        <taxon>Bacteria</taxon>
        <taxon>Pseudomonadati</taxon>
        <taxon>Thermodesulfobacteriota</taxon>
        <taxon>Desulfobacteria</taxon>
        <taxon>Desulfobacterales</taxon>
        <taxon>Desulfococcaceae</taxon>
        <taxon>Desulfonema</taxon>
    </lineage>
</organism>
<keyword evidence="6 7" id="KW-0472">Membrane</keyword>
<dbReference type="AlphaFoldDB" id="A0A975B7N3"/>
<feature type="transmembrane region" description="Helical" evidence="7">
    <location>
        <begin position="87"/>
        <end position="106"/>
    </location>
</feature>
<evidence type="ECO:0000256" key="7">
    <source>
        <dbReference type="HAMAP-Rule" id="MF_01147"/>
    </source>
</evidence>
<keyword evidence="5 7" id="KW-1133">Transmembrane helix</keyword>